<dbReference type="GO" id="GO:0006952">
    <property type="term" value="P:defense response"/>
    <property type="evidence" value="ECO:0007669"/>
    <property type="project" value="UniProtKB-KW"/>
</dbReference>
<dbReference type="SUPFAM" id="SSF52540">
    <property type="entry name" value="P-loop containing nucleoside triphosphate hydrolases"/>
    <property type="match status" value="1"/>
</dbReference>
<sequence>MMAPKKVEHSAAVAQPEGCHRCSSRSVDESKVHGFEEEWMSLKKVLLRPGSEDRFKAIGITGIAGIGKTTLCQLLFNKEEVKDYFFPRIWVCMSAHRGDDPDQKIAILKRMLGSLGVEEGIINKDDEDENHDLKELLLYALRLQLQGKRYLIVLDDASSNKDNWYQQLNSSPTRMGKWDRLACGLPKGCGGAVIVTSRNEELAKKMVGGEGEGFLHRVLPLSDPESSWEIFIQAAEKQYPDRKYSKDSELPINLEILKKEILQKCVGLPLTATMMGEYEKFLY</sequence>
<gene>
    <name evidence="3" type="ORF">FH972_000319</name>
</gene>
<feature type="domain" description="NB-ARC" evidence="2">
    <location>
        <begin position="42"/>
        <end position="235"/>
    </location>
</feature>
<evidence type="ECO:0000259" key="2">
    <source>
        <dbReference type="Pfam" id="PF00931"/>
    </source>
</evidence>
<name>A0A5N6Q8J2_9ROSI</name>
<evidence type="ECO:0000313" key="3">
    <source>
        <dbReference type="EMBL" id="KAE7995538.1"/>
    </source>
</evidence>
<dbReference type="PANTHER" id="PTHR36766">
    <property type="entry name" value="PLANT BROAD-SPECTRUM MILDEW RESISTANCE PROTEIN RPW8"/>
    <property type="match status" value="1"/>
</dbReference>
<evidence type="ECO:0000256" key="1">
    <source>
        <dbReference type="ARBA" id="ARBA00022821"/>
    </source>
</evidence>
<dbReference type="Gene3D" id="3.40.50.300">
    <property type="entry name" value="P-loop containing nucleotide triphosphate hydrolases"/>
    <property type="match status" value="1"/>
</dbReference>
<accession>A0A5N6Q8J2</accession>
<protein>
    <recommendedName>
        <fullName evidence="2">NB-ARC domain-containing protein</fullName>
    </recommendedName>
</protein>
<dbReference type="PRINTS" id="PR00364">
    <property type="entry name" value="DISEASERSIST"/>
</dbReference>
<proteinExistence type="predicted"/>
<keyword evidence="1" id="KW-0611">Plant defense</keyword>
<dbReference type="Proteomes" id="UP000327013">
    <property type="component" value="Chromosome 1"/>
</dbReference>
<dbReference type="Pfam" id="PF00931">
    <property type="entry name" value="NB-ARC"/>
    <property type="match status" value="1"/>
</dbReference>
<organism evidence="3 4">
    <name type="scientific">Carpinus fangiana</name>
    <dbReference type="NCBI Taxonomy" id="176857"/>
    <lineage>
        <taxon>Eukaryota</taxon>
        <taxon>Viridiplantae</taxon>
        <taxon>Streptophyta</taxon>
        <taxon>Embryophyta</taxon>
        <taxon>Tracheophyta</taxon>
        <taxon>Spermatophyta</taxon>
        <taxon>Magnoliopsida</taxon>
        <taxon>eudicotyledons</taxon>
        <taxon>Gunneridae</taxon>
        <taxon>Pentapetalae</taxon>
        <taxon>rosids</taxon>
        <taxon>fabids</taxon>
        <taxon>Fagales</taxon>
        <taxon>Betulaceae</taxon>
        <taxon>Carpinus</taxon>
    </lineage>
</organism>
<evidence type="ECO:0000313" key="4">
    <source>
        <dbReference type="Proteomes" id="UP000327013"/>
    </source>
</evidence>
<dbReference type="InterPro" id="IPR027417">
    <property type="entry name" value="P-loop_NTPase"/>
</dbReference>
<dbReference type="AlphaFoldDB" id="A0A5N6Q8J2"/>
<keyword evidence="4" id="KW-1185">Reference proteome</keyword>
<dbReference type="OrthoDB" id="1900634at2759"/>
<dbReference type="PANTHER" id="PTHR36766:SF41">
    <property type="entry name" value="AAA+ ATPASE DOMAIN-CONTAINING PROTEIN"/>
    <property type="match status" value="1"/>
</dbReference>
<dbReference type="GO" id="GO:0043531">
    <property type="term" value="F:ADP binding"/>
    <property type="evidence" value="ECO:0007669"/>
    <property type="project" value="InterPro"/>
</dbReference>
<reference evidence="3 4" key="1">
    <citation type="submission" date="2019-06" db="EMBL/GenBank/DDBJ databases">
        <title>A chromosomal-level reference genome of Carpinus fangiana (Coryloideae, Betulaceae).</title>
        <authorList>
            <person name="Yang X."/>
            <person name="Wang Z."/>
            <person name="Zhang L."/>
            <person name="Hao G."/>
            <person name="Liu J."/>
            <person name="Yang Y."/>
        </authorList>
    </citation>
    <scope>NUCLEOTIDE SEQUENCE [LARGE SCALE GENOMIC DNA]</scope>
    <source>
        <strain evidence="3">Cfa_2016G</strain>
        <tissue evidence="3">Leaf</tissue>
    </source>
</reference>
<dbReference type="EMBL" id="CM017321">
    <property type="protein sequence ID" value="KAE7995538.1"/>
    <property type="molecule type" value="Genomic_DNA"/>
</dbReference>
<dbReference type="InterPro" id="IPR002182">
    <property type="entry name" value="NB-ARC"/>
</dbReference>